<dbReference type="InterPro" id="IPR019734">
    <property type="entry name" value="TPR_rpt"/>
</dbReference>
<comment type="caution">
    <text evidence="1">The sequence shown here is derived from an EMBL/GenBank/DDBJ whole genome shotgun (WGS) entry which is preliminary data.</text>
</comment>
<accession>A0A2K2U2Z8</accession>
<dbReference type="AlphaFoldDB" id="A0A2K2U2Z8"/>
<proteinExistence type="predicted"/>
<dbReference type="InterPro" id="IPR011990">
    <property type="entry name" value="TPR-like_helical_dom_sf"/>
</dbReference>
<dbReference type="EMBL" id="PPEL01000077">
    <property type="protein sequence ID" value="PNV64659.1"/>
    <property type="molecule type" value="Genomic_DNA"/>
</dbReference>
<dbReference type="Proteomes" id="UP000236488">
    <property type="component" value="Unassembled WGS sequence"/>
</dbReference>
<name>A0A2K2U2Z8_9ACTN</name>
<dbReference type="SMART" id="SM00028">
    <property type="entry name" value="TPR"/>
    <property type="match status" value="2"/>
</dbReference>
<dbReference type="SUPFAM" id="SSF48452">
    <property type="entry name" value="TPR-like"/>
    <property type="match status" value="1"/>
</dbReference>
<gene>
    <name evidence="1" type="ORF">C2L80_10790</name>
</gene>
<dbReference type="Pfam" id="PF13181">
    <property type="entry name" value="TPR_8"/>
    <property type="match status" value="1"/>
</dbReference>
<sequence length="910" mass="96698">MKGGALFGAKRKVLADAMPPVPGVFAAEPATFGWVEGGIATPATGGAYVVEFLGKNDVAILAYFDPYGRAFSTDVPLSVPPAREPDMAFARWTDQPTPNEERGCVEVRSEGGAREVAQYGCARNRYWLFDAWIDFGPHAAGLSYADVMARAYLAFVHRPKLGARNVPERGLTSVFSWLRTEKPLAALRRIAAEVREVGSDPALRPPALVRCLALWLAEAGLNEGAVHDAKDGALRLVRTVRYANTFYLAVEDEGAGIEPRTVWALEAALNRFLLVAEAFGDAAATATDVDCARWDAYLIETAAMQRPSLDRVVDAPSAPSDGEWGFRCAVGGAVERLRLPVRAEAVVGADLSAGLAAFDVTVPDASLMPEWTWAEEPRFDREGSWELATAEAREAQALRYAEHVGIVLAGIAFEASPKVRRVEVVARPLADAGGAKGADESARADEFPQGAHGPALYRVAFDRAAYEATAGFGSARAGDPQPLFSEAEAQFNLPEADAFGTLRALPSARLRGDLPEAEDALLPASAREALGAERCADVRISHDAALRRVGEGLADRIVGASSAAEAIRIVRAAQERAIAEADTRAVAACTRLMAALAEGEVDADDQNAVVGRFLGEDRCLAALARARTLALSDPEAAADALIDAVAEAVALDGYADGSSEVYRSFDLYASRVLYNRALRAHRGGCAACGGACASTLARVARDAGKRIVLVPDSFYLCHLEIVRLLEHSFERADEALRFGQRAVEMAPTVAAGFCRLGRAYMLVGDMENAAEALIEGLRVAVQPNDIALLYYQLGYVLWKAGKSSAGAACYVKSLSVSPAFVLQASAELQELVEETGEVLPDHGEVDAALARAEIPVAPTEEVLEALGAGAVAATDAGVFVVARSLLSLRLRYRPDDALVNVLHSLEVGSA</sequence>
<reference evidence="1 2" key="1">
    <citation type="journal article" date="2018" name="Int. J. Syst. Evol. Microbiol.">
        <title>Rubneribacter badeniensis gen. nov., sp. nov. and Enteroscipio rubneri gen. nov., sp. nov., new members of the Eggerthellaceae isolated from human faeces.</title>
        <authorList>
            <person name="Danylec N."/>
            <person name="Gobl A."/>
            <person name="Stoll D.A."/>
            <person name="Hetzer B."/>
            <person name="Kulling S.E."/>
            <person name="Huch M."/>
        </authorList>
    </citation>
    <scope>NUCLEOTIDE SEQUENCE [LARGE SCALE GENOMIC DNA]</scope>
    <source>
        <strain evidence="1 2">ResAG-85</strain>
    </source>
</reference>
<evidence type="ECO:0000313" key="1">
    <source>
        <dbReference type="EMBL" id="PNV64659.1"/>
    </source>
</evidence>
<dbReference type="Gene3D" id="1.25.40.10">
    <property type="entry name" value="Tetratricopeptide repeat domain"/>
    <property type="match status" value="1"/>
</dbReference>
<organism evidence="1 2">
    <name type="scientific">Rubneribacter badeniensis</name>
    <dbReference type="NCBI Taxonomy" id="2070688"/>
    <lineage>
        <taxon>Bacteria</taxon>
        <taxon>Bacillati</taxon>
        <taxon>Actinomycetota</taxon>
        <taxon>Coriobacteriia</taxon>
        <taxon>Eggerthellales</taxon>
        <taxon>Eggerthellaceae</taxon>
        <taxon>Rubneribacter</taxon>
    </lineage>
</organism>
<protein>
    <submittedName>
        <fullName evidence="1">Tetratricopeptide repeat protein</fullName>
    </submittedName>
</protein>
<evidence type="ECO:0000313" key="2">
    <source>
        <dbReference type="Proteomes" id="UP000236488"/>
    </source>
</evidence>
<keyword evidence="2" id="KW-1185">Reference proteome</keyword>